<protein>
    <recommendedName>
        <fullName evidence="5">DUF3592 domain-containing protein</fullName>
    </recommendedName>
</protein>
<evidence type="ECO:0008006" key="5">
    <source>
        <dbReference type="Google" id="ProtNLM"/>
    </source>
</evidence>
<evidence type="ECO:0000256" key="1">
    <source>
        <dbReference type="SAM" id="MobiDB-lite"/>
    </source>
</evidence>
<feature type="region of interest" description="Disordered" evidence="1">
    <location>
        <begin position="137"/>
        <end position="167"/>
    </location>
</feature>
<keyword evidence="4" id="KW-1185">Reference proteome</keyword>
<gene>
    <name evidence="3" type="ORF">MB27_01070</name>
</gene>
<accession>A0A0A6USY7</accession>
<keyword evidence="2" id="KW-0472">Membrane</keyword>
<dbReference type="RefSeq" id="WP_043521697.1">
    <property type="nucleotide sequence ID" value="NZ_BAABKU010000007.1"/>
</dbReference>
<evidence type="ECO:0000313" key="3">
    <source>
        <dbReference type="EMBL" id="KHD79235.1"/>
    </source>
</evidence>
<comment type="caution">
    <text evidence="3">The sequence shown here is derived from an EMBL/GenBank/DDBJ whole genome shotgun (WGS) entry which is preliminary data.</text>
</comment>
<keyword evidence="2" id="KW-1133">Transmembrane helix</keyword>
<evidence type="ECO:0000256" key="2">
    <source>
        <dbReference type="SAM" id="Phobius"/>
    </source>
</evidence>
<organism evidence="3 4">
    <name type="scientific">Actinoplanes utahensis</name>
    <dbReference type="NCBI Taxonomy" id="1869"/>
    <lineage>
        <taxon>Bacteria</taxon>
        <taxon>Bacillati</taxon>
        <taxon>Actinomycetota</taxon>
        <taxon>Actinomycetes</taxon>
        <taxon>Micromonosporales</taxon>
        <taxon>Micromonosporaceae</taxon>
        <taxon>Actinoplanes</taxon>
    </lineage>
</organism>
<name>A0A0A6USY7_ACTUT</name>
<dbReference type="AlphaFoldDB" id="A0A0A6USY7"/>
<keyword evidence="2" id="KW-0812">Transmembrane</keyword>
<evidence type="ECO:0000313" key="4">
    <source>
        <dbReference type="Proteomes" id="UP000054537"/>
    </source>
</evidence>
<sequence length="167" mass="18612">MNLQSTAHRIAWGLILLVLCLLGVESYGGLLEWRFQINAVPVEARVDRASVAPDWTVAFPWNGELHTAYTERLSGSPLEGDRIPILVDPNDPAIVASPGMTLDDWSDLPDLIAVCVVFVLIAVLILWRVRLPAVPPAPPLPRPRGTANRFRHPGGRRPARRRQTRRH</sequence>
<feature type="compositionally biased region" description="Basic residues" evidence="1">
    <location>
        <begin position="149"/>
        <end position="167"/>
    </location>
</feature>
<reference evidence="3 4" key="1">
    <citation type="submission" date="2014-10" db="EMBL/GenBank/DDBJ databases">
        <title>Draft genome sequence of Actinoplanes utahensis NRRL 12052.</title>
        <authorList>
            <person name="Velasco-Bucheli B."/>
            <person name="del Cerro C."/>
            <person name="Hormigo D."/>
            <person name="Garcia J.L."/>
            <person name="Acebal C."/>
            <person name="Arroyo M."/>
            <person name="de la Mata I."/>
        </authorList>
    </citation>
    <scope>NUCLEOTIDE SEQUENCE [LARGE SCALE GENOMIC DNA]</scope>
    <source>
        <strain evidence="3 4">NRRL 12052</strain>
    </source>
</reference>
<feature type="transmembrane region" description="Helical" evidence="2">
    <location>
        <begin position="111"/>
        <end position="129"/>
    </location>
</feature>
<dbReference type="EMBL" id="JRTT01000001">
    <property type="protein sequence ID" value="KHD79235.1"/>
    <property type="molecule type" value="Genomic_DNA"/>
</dbReference>
<dbReference type="Proteomes" id="UP000054537">
    <property type="component" value="Unassembled WGS sequence"/>
</dbReference>
<dbReference type="STRING" id="1869.MB27_01070"/>
<proteinExistence type="predicted"/>